<dbReference type="PANTHER" id="PTHR48111:SF1">
    <property type="entry name" value="TWO-COMPONENT RESPONSE REGULATOR ORR33"/>
    <property type="match status" value="1"/>
</dbReference>
<evidence type="ECO:0000259" key="8">
    <source>
        <dbReference type="PROSITE" id="PS50110"/>
    </source>
</evidence>
<evidence type="ECO:0000313" key="11">
    <source>
        <dbReference type="EMBL" id="WYJ91388.1"/>
    </source>
</evidence>
<dbReference type="Proteomes" id="UP000195141">
    <property type="component" value="Chromosome"/>
</dbReference>
<dbReference type="Pfam" id="PF00072">
    <property type="entry name" value="Response_reg"/>
    <property type="match status" value="1"/>
</dbReference>
<dbReference type="InterPro" id="IPR001867">
    <property type="entry name" value="OmpR/PhoB-type_DNA-bd"/>
</dbReference>
<dbReference type="GO" id="GO:0032993">
    <property type="term" value="C:protein-DNA complex"/>
    <property type="evidence" value="ECO:0007669"/>
    <property type="project" value="TreeGrafter"/>
</dbReference>
<dbReference type="Gene3D" id="1.10.10.10">
    <property type="entry name" value="Winged helix-like DNA-binding domain superfamily/Winged helix DNA-binding domain"/>
    <property type="match status" value="1"/>
</dbReference>
<dbReference type="GO" id="GO:0000156">
    <property type="term" value="F:phosphorelay response regulator activity"/>
    <property type="evidence" value="ECO:0007669"/>
    <property type="project" value="TreeGrafter"/>
</dbReference>
<dbReference type="RefSeq" id="WP_086350874.1">
    <property type="nucleotide sequence ID" value="NZ_CP147247.1"/>
</dbReference>
<dbReference type="GO" id="GO:0005829">
    <property type="term" value="C:cytosol"/>
    <property type="evidence" value="ECO:0007669"/>
    <property type="project" value="TreeGrafter"/>
</dbReference>
<evidence type="ECO:0000259" key="9">
    <source>
        <dbReference type="PROSITE" id="PS51755"/>
    </source>
</evidence>
<dbReference type="SMART" id="SM00448">
    <property type="entry name" value="REC"/>
    <property type="match status" value="1"/>
</dbReference>
<dbReference type="Gene3D" id="3.40.50.2300">
    <property type="match status" value="1"/>
</dbReference>
<dbReference type="InterPro" id="IPR011006">
    <property type="entry name" value="CheY-like_superfamily"/>
</dbReference>
<feature type="DNA-binding region" description="OmpR/PhoB-type" evidence="7">
    <location>
        <begin position="125"/>
        <end position="223"/>
    </location>
</feature>
<dbReference type="EMBL" id="NGMM01000008">
    <property type="protein sequence ID" value="OTP10596.1"/>
    <property type="molecule type" value="Genomic_DNA"/>
</dbReference>
<keyword evidence="5" id="KW-0804">Transcription</keyword>
<proteinExistence type="predicted"/>
<reference evidence="10" key="1">
    <citation type="submission" date="2017-05" db="EMBL/GenBank/DDBJ databases">
        <title>The Genome Sequence of Enterococcus sp. 9E7_DIV0242.</title>
        <authorList>
            <consortium name="The Broad Institute Genomics Platform"/>
            <consortium name="The Broad Institute Genomic Center for Infectious Diseases"/>
            <person name="Earl A."/>
            <person name="Manson A."/>
            <person name="Schwartman J."/>
            <person name="Gilmore M."/>
            <person name="Abouelleil A."/>
            <person name="Cao P."/>
            <person name="Chapman S."/>
            <person name="Cusick C."/>
            <person name="Shea T."/>
            <person name="Young S."/>
            <person name="Neafsey D."/>
            <person name="Nusbaum C."/>
            <person name="Birren B."/>
        </authorList>
    </citation>
    <scope>NUCLEOTIDE SEQUENCE [LARGE SCALE GENOMIC DNA]</scope>
    <source>
        <strain evidence="10">9E7_DIV0242</strain>
    </source>
</reference>
<reference evidence="11" key="2">
    <citation type="submission" date="2017-05" db="EMBL/GenBank/DDBJ databases">
        <authorList>
            <consortium name="The Broad Institute Genomics Platform"/>
            <consortium name="The Broad Institute Genomic Center for Infectious Diseases"/>
            <person name="Earl A."/>
            <person name="Manson A."/>
            <person name="Schwartman J."/>
            <person name="Gilmore M."/>
            <person name="Abouelleil A."/>
            <person name="Cao P."/>
            <person name="Chapman S."/>
            <person name="Cusick C."/>
            <person name="Shea T."/>
            <person name="Young S."/>
            <person name="Neafsey D."/>
            <person name="Nusbaum C."/>
            <person name="Birren B."/>
        </authorList>
    </citation>
    <scope>NUCLEOTIDE SEQUENCE</scope>
    <source>
        <strain evidence="11">9E7_DIV0242</strain>
    </source>
</reference>
<evidence type="ECO:0000313" key="10">
    <source>
        <dbReference type="EMBL" id="OTP10596.1"/>
    </source>
</evidence>
<dbReference type="GO" id="GO:0000976">
    <property type="term" value="F:transcription cis-regulatory region binding"/>
    <property type="evidence" value="ECO:0007669"/>
    <property type="project" value="TreeGrafter"/>
</dbReference>
<keyword evidence="12" id="KW-1185">Reference proteome</keyword>
<dbReference type="OrthoDB" id="9790442at2"/>
<reference evidence="11" key="3">
    <citation type="submission" date="2024-03" db="EMBL/GenBank/DDBJ databases">
        <title>The Genome Sequence of Enterococcus sp. DIV0242b.</title>
        <authorList>
            <consortium name="The Broad Institute Genomics Platform"/>
            <consortium name="The Broad Institute Microbial Omics Core"/>
            <consortium name="The Broad Institute Genomic Center for Infectious Diseases"/>
            <person name="Earl A."/>
            <person name="Manson A."/>
            <person name="Gilmore M."/>
            <person name="Schwartman J."/>
            <person name="Shea T."/>
            <person name="Abouelleil A."/>
            <person name="Cao P."/>
            <person name="Chapman S."/>
            <person name="Cusick C."/>
            <person name="Young S."/>
            <person name="Neafsey D."/>
            <person name="Nusbaum C."/>
            <person name="Birren B."/>
        </authorList>
    </citation>
    <scope>NUCLEOTIDE SEQUENCE</scope>
    <source>
        <strain evidence="11">9E7_DIV0242</strain>
    </source>
</reference>
<dbReference type="FunFam" id="3.40.50.2300:FF:000002">
    <property type="entry name" value="DNA-binding response regulator PhoP"/>
    <property type="match status" value="1"/>
</dbReference>
<dbReference type="PROSITE" id="PS50110">
    <property type="entry name" value="RESPONSE_REGULATORY"/>
    <property type="match status" value="1"/>
</dbReference>
<dbReference type="PANTHER" id="PTHR48111">
    <property type="entry name" value="REGULATOR OF RPOS"/>
    <property type="match status" value="1"/>
</dbReference>
<dbReference type="InterPro" id="IPR016032">
    <property type="entry name" value="Sig_transdc_resp-reg_C-effctor"/>
</dbReference>
<evidence type="ECO:0000256" key="2">
    <source>
        <dbReference type="ARBA" id="ARBA00023012"/>
    </source>
</evidence>
<dbReference type="CDD" id="cd00383">
    <property type="entry name" value="trans_reg_C"/>
    <property type="match status" value="1"/>
</dbReference>
<dbReference type="InterPro" id="IPR036388">
    <property type="entry name" value="WH-like_DNA-bd_sf"/>
</dbReference>
<evidence type="ECO:0000256" key="7">
    <source>
        <dbReference type="PROSITE-ProRule" id="PRU01091"/>
    </source>
</evidence>
<name>A0A242JZ42_9ENTE</name>
<dbReference type="EMBL" id="CP147247">
    <property type="protein sequence ID" value="WYJ91388.1"/>
    <property type="molecule type" value="Genomic_DNA"/>
</dbReference>
<keyword evidence="3" id="KW-0805">Transcription regulation</keyword>
<evidence type="ECO:0000256" key="1">
    <source>
        <dbReference type="ARBA" id="ARBA00022553"/>
    </source>
</evidence>
<dbReference type="AlphaFoldDB" id="A0A242JZ42"/>
<keyword evidence="2" id="KW-0902">Two-component regulatory system</keyword>
<dbReference type="SUPFAM" id="SSF46894">
    <property type="entry name" value="C-terminal effector domain of the bipartite response regulators"/>
    <property type="match status" value="1"/>
</dbReference>
<dbReference type="InterPro" id="IPR001789">
    <property type="entry name" value="Sig_transdc_resp-reg_receiver"/>
</dbReference>
<accession>A0A242JZ42</accession>
<evidence type="ECO:0000256" key="4">
    <source>
        <dbReference type="ARBA" id="ARBA00023125"/>
    </source>
</evidence>
<evidence type="ECO:0000313" key="12">
    <source>
        <dbReference type="Proteomes" id="UP000195141"/>
    </source>
</evidence>
<keyword evidence="1 6" id="KW-0597">Phosphoprotein</keyword>
<dbReference type="GO" id="GO:0006355">
    <property type="term" value="P:regulation of DNA-templated transcription"/>
    <property type="evidence" value="ECO:0007669"/>
    <property type="project" value="InterPro"/>
</dbReference>
<evidence type="ECO:0000256" key="3">
    <source>
        <dbReference type="ARBA" id="ARBA00023015"/>
    </source>
</evidence>
<keyword evidence="4 7" id="KW-0238">DNA-binding</keyword>
<feature type="domain" description="OmpR/PhoB-type" evidence="9">
    <location>
        <begin position="125"/>
        <end position="223"/>
    </location>
</feature>
<dbReference type="SMART" id="SM00862">
    <property type="entry name" value="Trans_reg_C"/>
    <property type="match status" value="1"/>
</dbReference>
<evidence type="ECO:0008006" key="13">
    <source>
        <dbReference type="Google" id="ProtNLM"/>
    </source>
</evidence>
<dbReference type="InterPro" id="IPR039420">
    <property type="entry name" value="WalR-like"/>
</dbReference>
<dbReference type="SUPFAM" id="SSF52172">
    <property type="entry name" value="CheY-like"/>
    <property type="match status" value="1"/>
</dbReference>
<dbReference type="Gene3D" id="6.10.250.690">
    <property type="match status" value="1"/>
</dbReference>
<sequence length="226" mass="25689">MKLLLIEDEQMLAEAVAQMLKKDGYSVDIAEDGEYGLDCLLSDIYDIAVLDIMLPKKDGLTLLKEARAKRIDTPILMLTAKGELMDRVEGLNSGADDYLCKPFQYEELLARLRALDRRKESYHKDGLLSVGDFTLNPYTCLLTKEEHTVKLTNKEAGILELLIANYPQLSSKDGIIQKIWGFDSEAEDKHVEIQISLLRKKLRDVQSSTQINVVRHLGYILNYPTR</sequence>
<protein>
    <recommendedName>
        <fullName evidence="13">DNA-binding response regulator</fullName>
    </recommendedName>
</protein>
<gene>
    <name evidence="11" type="ORF">A5888_003156</name>
    <name evidence="10" type="ORF">A5888_003894</name>
</gene>
<dbReference type="Pfam" id="PF00486">
    <property type="entry name" value="Trans_reg_C"/>
    <property type="match status" value="1"/>
</dbReference>
<evidence type="ECO:0000256" key="6">
    <source>
        <dbReference type="PROSITE-ProRule" id="PRU00169"/>
    </source>
</evidence>
<feature type="modified residue" description="4-aspartylphosphate" evidence="6">
    <location>
        <position position="51"/>
    </location>
</feature>
<dbReference type="PROSITE" id="PS51755">
    <property type="entry name" value="OMPR_PHOB"/>
    <property type="match status" value="1"/>
</dbReference>
<evidence type="ECO:0000256" key="5">
    <source>
        <dbReference type="ARBA" id="ARBA00023163"/>
    </source>
</evidence>
<organism evidence="10">
    <name type="scientific">Candidatus Enterococcus clewellii</name>
    <dbReference type="NCBI Taxonomy" id="1834193"/>
    <lineage>
        <taxon>Bacteria</taxon>
        <taxon>Bacillati</taxon>
        <taxon>Bacillota</taxon>
        <taxon>Bacilli</taxon>
        <taxon>Lactobacillales</taxon>
        <taxon>Enterococcaceae</taxon>
        <taxon>Enterococcus</taxon>
    </lineage>
</organism>
<feature type="domain" description="Response regulatory" evidence="8">
    <location>
        <begin position="2"/>
        <end position="116"/>
    </location>
</feature>